<dbReference type="EMBL" id="BJHY01000001">
    <property type="protein sequence ID" value="GDY74435.1"/>
    <property type="molecule type" value="Genomic_DNA"/>
</dbReference>
<name>A0A4D4MSJ7_STRAX</name>
<evidence type="ECO:0008006" key="6">
    <source>
        <dbReference type="Google" id="ProtNLM"/>
    </source>
</evidence>
<evidence type="ECO:0000313" key="4">
    <source>
        <dbReference type="Proteomes" id="UP000299211"/>
    </source>
</evidence>
<keyword evidence="1" id="KW-1133">Transmembrane helix</keyword>
<dbReference type="OMA" id="ARCLRMF"/>
<organism evidence="3 4">
    <name type="scientific">Streptomyces avermitilis</name>
    <dbReference type="NCBI Taxonomy" id="33903"/>
    <lineage>
        <taxon>Bacteria</taxon>
        <taxon>Bacillati</taxon>
        <taxon>Actinomycetota</taxon>
        <taxon>Actinomycetes</taxon>
        <taxon>Kitasatosporales</taxon>
        <taxon>Streptomycetaceae</taxon>
        <taxon>Streptomyces</taxon>
    </lineage>
</organism>
<evidence type="ECO:0000256" key="1">
    <source>
        <dbReference type="SAM" id="Phobius"/>
    </source>
</evidence>
<accession>A0A4D4MSJ7</accession>
<protein>
    <recommendedName>
        <fullName evidence="6">DUF3592 domain-containing protein</fullName>
    </recommendedName>
</protein>
<dbReference type="GeneID" id="41542311"/>
<feature type="transmembrane region" description="Helical" evidence="1">
    <location>
        <begin position="116"/>
        <end position="140"/>
    </location>
</feature>
<gene>
    <name evidence="2" type="ORF">SAV14893_047490</name>
    <name evidence="3" type="ORF">SAV31267_039200</name>
</gene>
<dbReference type="AlphaFoldDB" id="A0A4D4MSJ7"/>
<evidence type="ECO:0000313" key="5">
    <source>
        <dbReference type="Proteomes" id="UP000302139"/>
    </source>
</evidence>
<reference evidence="2 5" key="2">
    <citation type="submission" date="2019-04" db="EMBL/GenBank/DDBJ databases">
        <title>Draft genome sequences of Streptomyces avermitilis NBRC 14893.</title>
        <authorList>
            <person name="Komaki H."/>
            <person name="Tamura T."/>
            <person name="Hosoyama A."/>
        </authorList>
    </citation>
    <scope>NUCLEOTIDE SEQUENCE [LARGE SCALE GENOMIC DNA]</scope>
    <source>
        <strain evidence="2 5">NBRC 14893</strain>
    </source>
</reference>
<evidence type="ECO:0000313" key="3">
    <source>
        <dbReference type="EMBL" id="GDY74435.1"/>
    </source>
</evidence>
<sequence>MDVIFYAIPSLIIAGVLAMATVVVRRSLQLRSNWNSGLVAEARCLRAYTTTSGGGGDTSVSTTQHHVYEFTSGDGLTIRFDEANGPGTTVPGDIVTVHYTAERPDRATAHAPARGLALAGTIGILVFLGVVAVSCVGFMVTYTEVFAGDGGFSTMP</sequence>
<evidence type="ECO:0000313" key="2">
    <source>
        <dbReference type="EMBL" id="GDY65356.1"/>
    </source>
</evidence>
<comment type="caution">
    <text evidence="3">The sequence shown here is derived from an EMBL/GenBank/DDBJ whole genome shotgun (WGS) entry which is preliminary data.</text>
</comment>
<dbReference type="RefSeq" id="WP_010986628.1">
    <property type="nucleotide sequence ID" value="NZ_BAABTN010000013.1"/>
</dbReference>
<keyword evidence="1" id="KW-0812">Transmembrane</keyword>
<reference evidence="3 4" key="1">
    <citation type="submission" date="2019-04" db="EMBL/GenBank/DDBJ databases">
        <title>Draft genome sequences of Streptomyces avermitilis ATCC 31267.</title>
        <authorList>
            <person name="Komaki H."/>
            <person name="Tamura T."/>
            <person name="Hosoyama A."/>
        </authorList>
    </citation>
    <scope>NUCLEOTIDE SEQUENCE [LARGE SCALE GENOMIC DNA]</scope>
    <source>
        <strain evidence="3 4">ATCC 31267</strain>
    </source>
</reference>
<dbReference type="Proteomes" id="UP000299211">
    <property type="component" value="Unassembled WGS sequence"/>
</dbReference>
<keyword evidence="1" id="KW-0472">Membrane</keyword>
<proteinExistence type="predicted"/>
<dbReference type="EMBL" id="BJHX01000001">
    <property type="protein sequence ID" value="GDY65356.1"/>
    <property type="molecule type" value="Genomic_DNA"/>
</dbReference>
<feature type="transmembrane region" description="Helical" evidence="1">
    <location>
        <begin position="6"/>
        <end position="24"/>
    </location>
</feature>
<dbReference type="STRING" id="33903.AQJ43_25600"/>
<dbReference type="Proteomes" id="UP000302139">
    <property type="component" value="Unassembled WGS sequence"/>
</dbReference>